<dbReference type="RefSeq" id="XP_027775105.1">
    <property type="nucleotide sequence ID" value="XM_027919304.1"/>
</dbReference>
<name>A0ABM1VH87_SOLPN</name>
<reference evidence="3" key="2">
    <citation type="submission" date="2025-08" db="UniProtKB">
        <authorList>
            <consortium name="RefSeq"/>
        </authorList>
    </citation>
    <scope>IDENTIFICATION</scope>
</reference>
<feature type="compositionally biased region" description="Basic residues" evidence="1">
    <location>
        <begin position="56"/>
        <end position="74"/>
    </location>
</feature>
<protein>
    <submittedName>
        <fullName evidence="3">Uncharacterized protein LOC107027699</fullName>
    </submittedName>
</protein>
<feature type="region of interest" description="Disordered" evidence="1">
    <location>
        <begin position="1"/>
        <end position="114"/>
    </location>
</feature>
<keyword evidence="2" id="KW-1185">Reference proteome</keyword>
<feature type="compositionally biased region" description="Basic and acidic residues" evidence="1">
    <location>
        <begin position="92"/>
        <end position="107"/>
    </location>
</feature>
<evidence type="ECO:0000313" key="3">
    <source>
        <dbReference type="RefSeq" id="XP_027775105.1"/>
    </source>
</evidence>
<dbReference type="Proteomes" id="UP000694930">
    <property type="component" value="Chromosome 8"/>
</dbReference>
<proteinExistence type="predicted"/>
<sequence>MQQTFRQLQLSSKSSQSSTHRIFRMVRTRATTAPAATTERQETTEPATGAVARGRTAARGRGRGRGRTSSRGRGRAPSPSDTRAVTPPPTEEVIREGEEGENERVQNEEMPPQPTPEMINQVLAYLSGLSDQGQAPPVVSAPTPPVPEIRHAATMAPRMEASLGIGTFPRLTTGPIMTNDQHELFSKFLKLKPPVFKGAESEDAYDFLVDCHELLHKMGIVERFGVEFYIPRTLRDRKRDEFLSLEQGRMTVNAYEAKFRALSSLTDSGNGNILPRGGRLCDRGGRSETR</sequence>
<evidence type="ECO:0000256" key="1">
    <source>
        <dbReference type="SAM" id="MobiDB-lite"/>
    </source>
</evidence>
<accession>A0ABM1VH87</accession>
<organism evidence="2 3">
    <name type="scientific">Solanum pennellii</name>
    <name type="common">Tomato</name>
    <name type="synonym">Lycopersicon pennellii</name>
    <dbReference type="NCBI Taxonomy" id="28526"/>
    <lineage>
        <taxon>Eukaryota</taxon>
        <taxon>Viridiplantae</taxon>
        <taxon>Streptophyta</taxon>
        <taxon>Embryophyta</taxon>
        <taxon>Tracheophyta</taxon>
        <taxon>Spermatophyta</taxon>
        <taxon>Magnoliopsida</taxon>
        <taxon>eudicotyledons</taxon>
        <taxon>Gunneridae</taxon>
        <taxon>Pentapetalae</taxon>
        <taxon>asterids</taxon>
        <taxon>lamiids</taxon>
        <taxon>Solanales</taxon>
        <taxon>Solanaceae</taxon>
        <taxon>Solanoideae</taxon>
        <taxon>Solaneae</taxon>
        <taxon>Solanum</taxon>
        <taxon>Solanum subgen. Lycopersicon</taxon>
    </lineage>
</organism>
<gene>
    <name evidence="3" type="primary">LOC107027699</name>
</gene>
<evidence type="ECO:0000313" key="2">
    <source>
        <dbReference type="Proteomes" id="UP000694930"/>
    </source>
</evidence>
<reference evidence="2" key="1">
    <citation type="journal article" date="2014" name="Nat. Genet.">
        <title>The genome of the stress-tolerant wild tomato species Solanum pennellii.</title>
        <authorList>
            <person name="Bolger A."/>
            <person name="Scossa F."/>
            <person name="Bolger M.E."/>
            <person name="Lanz C."/>
            <person name="Maumus F."/>
            <person name="Tohge T."/>
            <person name="Quesneville H."/>
            <person name="Alseekh S."/>
            <person name="Sorensen I."/>
            <person name="Lichtenstein G."/>
            <person name="Fich E.A."/>
            <person name="Conte M."/>
            <person name="Keller H."/>
            <person name="Schneeberger K."/>
            <person name="Schwacke R."/>
            <person name="Ofner I."/>
            <person name="Vrebalov J."/>
            <person name="Xu Y."/>
            <person name="Osorio S."/>
            <person name="Aflitos S.A."/>
            <person name="Schijlen E."/>
            <person name="Jimenez-Gomez J.M."/>
            <person name="Ryngajllo M."/>
            <person name="Kimura S."/>
            <person name="Kumar R."/>
            <person name="Koenig D."/>
            <person name="Headland L.R."/>
            <person name="Maloof J.N."/>
            <person name="Sinha N."/>
            <person name="van Ham R.C."/>
            <person name="Lankhorst R.K."/>
            <person name="Mao L."/>
            <person name="Vogel A."/>
            <person name="Arsova B."/>
            <person name="Panstruga R."/>
            <person name="Fei Z."/>
            <person name="Rose J.K."/>
            <person name="Zamir D."/>
            <person name="Carrari F."/>
            <person name="Giovannoni J.J."/>
            <person name="Weigel D."/>
            <person name="Usadel B."/>
            <person name="Fernie A.R."/>
        </authorList>
    </citation>
    <scope>NUCLEOTIDE SEQUENCE [LARGE SCALE GENOMIC DNA]</scope>
    <source>
        <strain evidence="2">cv. LA0716</strain>
    </source>
</reference>
<feature type="compositionally biased region" description="Low complexity" evidence="1">
    <location>
        <begin position="28"/>
        <end position="55"/>
    </location>
</feature>
<feature type="compositionally biased region" description="Low complexity" evidence="1">
    <location>
        <begin position="7"/>
        <end position="18"/>
    </location>
</feature>
<dbReference type="GeneID" id="107027699"/>